<proteinExistence type="predicted"/>
<gene>
    <name evidence="3" type="ORF">LGLO00237_LOCUS23665</name>
</gene>
<accession>A0A6V3QBA7</accession>
<organism evidence="3">
    <name type="scientific">Lotharella globosa</name>
    <dbReference type="NCBI Taxonomy" id="91324"/>
    <lineage>
        <taxon>Eukaryota</taxon>
        <taxon>Sar</taxon>
        <taxon>Rhizaria</taxon>
        <taxon>Cercozoa</taxon>
        <taxon>Chlorarachniophyceae</taxon>
        <taxon>Lotharella</taxon>
    </lineage>
</organism>
<dbReference type="AlphaFoldDB" id="A0A6V3QBA7"/>
<feature type="coiled-coil region" evidence="1">
    <location>
        <begin position="83"/>
        <end position="187"/>
    </location>
</feature>
<sequence>MLPQQSHRSKPSTPKTVKKTGFIADGAGSTERGRPGSNLTVCADAPDTGMPQNKRALALAGNTPMVEGSVNQSESDEKILPTERALRAQNDELNKQVRKLVLAIRVLRAQQQKKDQEAAKREAELKELIIDMQGVVEDKVDFEGELAACRSKLLFAKAENADLKEENEDLLEEVANLRQKLTQRETMSLDEEAYRRTRSFFFC</sequence>
<reference evidence="3" key="1">
    <citation type="submission" date="2021-01" db="EMBL/GenBank/DDBJ databases">
        <authorList>
            <person name="Corre E."/>
            <person name="Pelletier E."/>
            <person name="Niang G."/>
            <person name="Scheremetjew M."/>
            <person name="Finn R."/>
            <person name="Kale V."/>
            <person name="Holt S."/>
            <person name="Cochrane G."/>
            <person name="Meng A."/>
            <person name="Brown T."/>
            <person name="Cohen L."/>
        </authorList>
    </citation>
    <scope>NUCLEOTIDE SEQUENCE</scope>
    <source>
        <strain evidence="3">CCCM811</strain>
    </source>
</reference>
<evidence type="ECO:0000256" key="2">
    <source>
        <dbReference type="SAM" id="MobiDB-lite"/>
    </source>
</evidence>
<protein>
    <submittedName>
        <fullName evidence="3">Uncharacterized protein</fullName>
    </submittedName>
</protein>
<name>A0A6V3QBA7_9EUKA</name>
<evidence type="ECO:0000313" key="3">
    <source>
        <dbReference type="EMBL" id="CAE0672016.1"/>
    </source>
</evidence>
<feature type="region of interest" description="Disordered" evidence="2">
    <location>
        <begin position="1"/>
        <end position="47"/>
    </location>
</feature>
<keyword evidence="1" id="KW-0175">Coiled coil</keyword>
<evidence type="ECO:0000256" key="1">
    <source>
        <dbReference type="SAM" id="Coils"/>
    </source>
</evidence>
<dbReference type="EMBL" id="HBIV01033214">
    <property type="protein sequence ID" value="CAE0672016.1"/>
    <property type="molecule type" value="Transcribed_RNA"/>
</dbReference>